<proteinExistence type="predicted"/>
<dbReference type="KEGG" id="paun:MJA45_19750"/>
<gene>
    <name evidence="4" type="ORF">MJA45_19750</name>
</gene>
<dbReference type="EMBL" id="CP130318">
    <property type="protein sequence ID" value="WNQ09845.1"/>
    <property type="molecule type" value="Genomic_DNA"/>
</dbReference>
<dbReference type="Proteomes" id="UP001305702">
    <property type="component" value="Chromosome"/>
</dbReference>
<name>A0AA96LCT7_9BACL</name>
<dbReference type="CDD" id="cd04647">
    <property type="entry name" value="LbH_MAT_like"/>
    <property type="match status" value="1"/>
</dbReference>
<keyword evidence="2" id="KW-0677">Repeat</keyword>
<keyword evidence="1 4" id="KW-0808">Transferase</keyword>
<dbReference type="InterPro" id="IPR001451">
    <property type="entry name" value="Hexapep"/>
</dbReference>
<evidence type="ECO:0000256" key="3">
    <source>
        <dbReference type="SAM" id="MobiDB-lite"/>
    </source>
</evidence>
<reference evidence="4 5" key="1">
    <citation type="submission" date="2022-02" db="EMBL/GenBank/DDBJ databases">
        <title>Paenibacillus sp. MBLB1776 Whole Genome Shotgun Sequencing.</title>
        <authorList>
            <person name="Hwang C.Y."/>
            <person name="Cho E.-S."/>
            <person name="Seo M.-J."/>
        </authorList>
    </citation>
    <scope>NUCLEOTIDE SEQUENCE [LARGE SCALE GENOMIC DNA]</scope>
    <source>
        <strain evidence="4 5">MBLB1776</strain>
    </source>
</reference>
<evidence type="ECO:0000313" key="5">
    <source>
        <dbReference type="Proteomes" id="UP001305702"/>
    </source>
</evidence>
<dbReference type="Pfam" id="PF00132">
    <property type="entry name" value="Hexapep"/>
    <property type="match status" value="1"/>
</dbReference>
<sequence>MNKETLLDEELQYMPWKAKSAEQLARQLAWQDVLSSAYQVTFGRDCFVSPQAYFAPDSLVMGDGSYIAAGAMIRNTELVMGASCTVNSFAVLAGRITMGDGVRVASHATIMGFNHGFADTALPIYQQPLTVKGIIIGDDVWIGANAVIVDGVTIGSHSIIGAGAVVTKDIPPYSIAGGNPARVIRSRLKESEGFLPLATLAEKETAASSASPPPSPAAAPSPLPISRHKDLERSLEEFGCRVRGQLEEVLTRYVAEDSEGLAYFNLPNGKRTVRAWCDAVEIAAMFGEAAPHFSREELVVRLQGFQDPATGLLPDPWNPPEPSADNPALLTDHLSRYHLLAVGYALELLGARLSIPVHVVEKMNGETLYRQLDSLNWKTGAWGCGDWIDAYATGLYLNLRHFGSTRRPDAVFGWLTTHADPLTGMWGSPTPQESWLQPVNGFYRLTRATYAQFGIPLPYPEVSIDTVLAHSRNPAFFRRDAGNACNVLDVIHPLWLCLKQTDYRRAEAEAWAEAQLRRALTRWQDGAGFSFTLEGGEAAGLQGTEMWLSILYLLAEVCGVSRCLGYQPQGVHRLPPAFPLSR</sequence>
<dbReference type="PANTHER" id="PTHR23416">
    <property type="entry name" value="SIALIC ACID SYNTHASE-RELATED"/>
    <property type="match status" value="1"/>
</dbReference>
<keyword evidence="4" id="KW-0012">Acyltransferase</keyword>
<dbReference type="InterPro" id="IPR011004">
    <property type="entry name" value="Trimer_LpxA-like_sf"/>
</dbReference>
<dbReference type="GO" id="GO:0016746">
    <property type="term" value="F:acyltransferase activity"/>
    <property type="evidence" value="ECO:0007669"/>
    <property type="project" value="UniProtKB-KW"/>
</dbReference>
<dbReference type="RefSeq" id="WP_315603619.1">
    <property type="nucleotide sequence ID" value="NZ_CP130318.1"/>
</dbReference>
<dbReference type="AlphaFoldDB" id="A0AA96LCT7"/>
<feature type="region of interest" description="Disordered" evidence="3">
    <location>
        <begin position="205"/>
        <end position="225"/>
    </location>
</feature>
<organism evidence="4 5">
    <name type="scientific">Paenibacillus aurantius</name>
    <dbReference type="NCBI Taxonomy" id="2918900"/>
    <lineage>
        <taxon>Bacteria</taxon>
        <taxon>Bacillati</taxon>
        <taxon>Bacillota</taxon>
        <taxon>Bacilli</taxon>
        <taxon>Bacillales</taxon>
        <taxon>Paenibacillaceae</taxon>
        <taxon>Paenibacillus</taxon>
    </lineage>
</organism>
<accession>A0AA96LCT7</accession>
<dbReference type="PROSITE" id="PS00101">
    <property type="entry name" value="HEXAPEP_TRANSFERASES"/>
    <property type="match status" value="1"/>
</dbReference>
<dbReference type="Gene3D" id="2.160.10.10">
    <property type="entry name" value="Hexapeptide repeat proteins"/>
    <property type="match status" value="1"/>
</dbReference>
<dbReference type="InterPro" id="IPR051159">
    <property type="entry name" value="Hexapeptide_acetyltransf"/>
</dbReference>
<feature type="compositionally biased region" description="Pro residues" evidence="3">
    <location>
        <begin position="211"/>
        <end position="223"/>
    </location>
</feature>
<dbReference type="SUPFAM" id="SSF51161">
    <property type="entry name" value="Trimeric LpxA-like enzymes"/>
    <property type="match status" value="1"/>
</dbReference>
<dbReference type="PANTHER" id="PTHR23416:SF78">
    <property type="entry name" value="LIPOPOLYSACCHARIDE BIOSYNTHESIS O-ACETYL TRANSFERASE WBBJ-RELATED"/>
    <property type="match status" value="1"/>
</dbReference>
<protein>
    <submittedName>
        <fullName evidence="4">Acyltransferase</fullName>
        <ecNumber evidence="4">2.3.1.-</ecNumber>
    </submittedName>
</protein>
<evidence type="ECO:0000256" key="2">
    <source>
        <dbReference type="ARBA" id="ARBA00022737"/>
    </source>
</evidence>
<keyword evidence="5" id="KW-1185">Reference proteome</keyword>
<dbReference type="InterPro" id="IPR018357">
    <property type="entry name" value="Hexapep_transf_CS"/>
</dbReference>
<evidence type="ECO:0000256" key="1">
    <source>
        <dbReference type="ARBA" id="ARBA00022679"/>
    </source>
</evidence>
<dbReference type="EC" id="2.3.1.-" evidence="4"/>
<evidence type="ECO:0000313" key="4">
    <source>
        <dbReference type="EMBL" id="WNQ09845.1"/>
    </source>
</evidence>